<protein>
    <recommendedName>
        <fullName evidence="7">Rieske domain-containing protein</fullName>
    </recommendedName>
</protein>
<accession>A0AA88KJ39</accession>
<feature type="compositionally biased region" description="Low complexity" evidence="6">
    <location>
        <begin position="14"/>
        <end position="24"/>
    </location>
</feature>
<evidence type="ECO:0000256" key="5">
    <source>
        <dbReference type="ARBA" id="ARBA00034078"/>
    </source>
</evidence>
<dbReference type="EMBL" id="PYSW02000022">
    <property type="protein sequence ID" value="KAG2382877.1"/>
    <property type="molecule type" value="Genomic_DNA"/>
</dbReference>
<dbReference type="Pfam" id="PF22543">
    <property type="entry name" value="Rieske_4"/>
    <property type="match status" value="1"/>
</dbReference>
<dbReference type="RefSeq" id="XP_044548556.1">
    <property type="nucleotide sequence ID" value="XM_044694528.1"/>
</dbReference>
<keyword evidence="9" id="KW-1185">Reference proteome</keyword>
<dbReference type="InterPro" id="IPR017941">
    <property type="entry name" value="Rieske_2Fe-2S"/>
</dbReference>
<keyword evidence="3" id="KW-0408">Iron</keyword>
<evidence type="ECO:0000256" key="2">
    <source>
        <dbReference type="ARBA" id="ARBA00022723"/>
    </source>
</evidence>
<name>A0AA88KJ39_NAELO</name>
<evidence type="ECO:0000256" key="1">
    <source>
        <dbReference type="ARBA" id="ARBA00022714"/>
    </source>
</evidence>
<evidence type="ECO:0000256" key="6">
    <source>
        <dbReference type="SAM" id="MobiDB-lite"/>
    </source>
</evidence>
<dbReference type="SUPFAM" id="SSF50022">
    <property type="entry name" value="ISP domain"/>
    <property type="match status" value="1"/>
</dbReference>
<keyword evidence="1" id="KW-0001">2Fe-2S</keyword>
<dbReference type="Proteomes" id="UP000816034">
    <property type="component" value="Unassembled WGS sequence"/>
</dbReference>
<dbReference type="GO" id="GO:0046872">
    <property type="term" value="F:metal ion binding"/>
    <property type="evidence" value="ECO:0007669"/>
    <property type="project" value="UniProtKB-KW"/>
</dbReference>
<keyword evidence="4" id="KW-0411">Iron-sulfur</keyword>
<dbReference type="InterPro" id="IPR054716">
    <property type="entry name" value="Sol_Rieske_ferrdox_dom"/>
</dbReference>
<reference evidence="8 9" key="1">
    <citation type="journal article" date="2018" name="BMC Genomics">
        <title>The genome of Naegleria lovaniensis, the basis for a comparative approach to unravel pathogenicity factors of the human pathogenic amoeba N. fowleri.</title>
        <authorList>
            <person name="Liechti N."/>
            <person name="Schurch N."/>
            <person name="Bruggmann R."/>
            <person name="Wittwer M."/>
        </authorList>
    </citation>
    <scope>NUCLEOTIDE SEQUENCE [LARGE SCALE GENOMIC DNA]</scope>
    <source>
        <strain evidence="8 9">ATCC 30569</strain>
    </source>
</reference>
<evidence type="ECO:0000259" key="7">
    <source>
        <dbReference type="PROSITE" id="PS51296"/>
    </source>
</evidence>
<evidence type="ECO:0000256" key="4">
    <source>
        <dbReference type="ARBA" id="ARBA00023014"/>
    </source>
</evidence>
<proteinExistence type="predicted"/>
<dbReference type="PANTHER" id="PTHR21496">
    <property type="entry name" value="FERREDOXIN-RELATED"/>
    <property type="match status" value="1"/>
</dbReference>
<comment type="caution">
    <text evidence="8">The sequence shown here is derived from an EMBL/GenBank/DDBJ whole genome shotgun (WGS) entry which is preliminary data.</text>
</comment>
<gene>
    <name evidence="8" type="ORF">C9374_004844</name>
</gene>
<feature type="compositionally biased region" description="Polar residues" evidence="6">
    <location>
        <begin position="292"/>
        <end position="302"/>
    </location>
</feature>
<keyword evidence="2" id="KW-0479">Metal-binding</keyword>
<evidence type="ECO:0000313" key="8">
    <source>
        <dbReference type="EMBL" id="KAG2382877.1"/>
    </source>
</evidence>
<dbReference type="GO" id="GO:0051537">
    <property type="term" value="F:2 iron, 2 sulfur cluster binding"/>
    <property type="evidence" value="ECO:0007669"/>
    <property type="project" value="UniProtKB-KW"/>
</dbReference>
<sequence>MFNRWFESGLLYGSNENSNNTSSSEGKKQSLVPKRMVPSSKSHRTSSSSGDLPPETIPKNLQPLPVNNMTITQQENNLTLNSNRLILVKNLSDFSVNSQFVFNDEDSKRLFAVFRTRKNKIYAMDEKCYHMGGPLEKGDIEDLMVYYDSTKTKKEHPCVVCPWHHYYISLKTGESFYLDLDRKYKSKGQRQRTYPLYYHPITLDLYLELDHRLELNQDNNVCECTEHNHQPLQTLDSDHYVKIHQQQQNQTDSKPHSVVNLKELREKREQQKTSSFNNKQSSSNLPPLIHINNLQSKTGQRK</sequence>
<dbReference type="AlphaFoldDB" id="A0AA88KJ39"/>
<dbReference type="PANTHER" id="PTHR21496:SF0">
    <property type="entry name" value="RIESKE DOMAIN-CONTAINING PROTEIN"/>
    <property type="match status" value="1"/>
</dbReference>
<feature type="region of interest" description="Disordered" evidence="6">
    <location>
        <begin position="266"/>
        <end position="302"/>
    </location>
</feature>
<evidence type="ECO:0000313" key="9">
    <source>
        <dbReference type="Proteomes" id="UP000816034"/>
    </source>
</evidence>
<dbReference type="InterPro" id="IPR036922">
    <property type="entry name" value="Rieske_2Fe-2S_sf"/>
</dbReference>
<dbReference type="CDD" id="cd03467">
    <property type="entry name" value="Rieske"/>
    <property type="match status" value="1"/>
</dbReference>
<evidence type="ECO:0000256" key="3">
    <source>
        <dbReference type="ARBA" id="ARBA00023004"/>
    </source>
</evidence>
<dbReference type="GeneID" id="68097299"/>
<organism evidence="8 9">
    <name type="scientific">Naegleria lovaniensis</name>
    <name type="common">Amoeba</name>
    <dbReference type="NCBI Taxonomy" id="51637"/>
    <lineage>
        <taxon>Eukaryota</taxon>
        <taxon>Discoba</taxon>
        <taxon>Heterolobosea</taxon>
        <taxon>Tetramitia</taxon>
        <taxon>Eutetramitia</taxon>
        <taxon>Vahlkampfiidae</taxon>
        <taxon>Naegleria</taxon>
    </lineage>
</organism>
<feature type="region of interest" description="Disordered" evidence="6">
    <location>
        <begin position="13"/>
        <end position="64"/>
    </location>
</feature>
<dbReference type="Gene3D" id="2.102.10.10">
    <property type="entry name" value="Rieske [2Fe-2S] iron-sulphur domain"/>
    <property type="match status" value="1"/>
</dbReference>
<comment type="cofactor">
    <cofactor evidence="5">
        <name>[2Fe-2S] cluster</name>
        <dbReference type="ChEBI" id="CHEBI:190135"/>
    </cofactor>
</comment>
<dbReference type="PROSITE" id="PS51296">
    <property type="entry name" value="RIESKE"/>
    <property type="match status" value="1"/>
</dbReference>
<feature type="compositionally biased region" description="Polar residues" evidence="6">
    <location>
        <begin position="272"/>
        <end position="285"/>
    </location>
</feature>
<feature type="domain" description="Rieske" evidence="7">
    <location>
        <begin position="111"/>
        <end position="164"/>
    </location>
</feature>